<accession>A0ABR2K0L3</accession>
<keyword evidence="2" id="KW-0472">Membrane</keyword>
<comment type="caution">
    <text evidence="3">The sequence shown here is derived from an EMBL/GenBank/DDBJ whole genome shotgun (WGS) entry which is preliminary data.</text>
</comment>
<reference evidence="3 4" key="1">
    <citation type="submission" date="2024-04" db="EMBL/GenBank/DDBJ databases">
        <title>Tritrichomonas musculus Genome.</title>
        <authorList>
            <person name="Alves-Ferreira E."/>
            <person name="Grigg M."/>
            <person name="Lorenzi H."/>
            <person name="Galac M."/>
        </authorList>
    </citation>
    <scope>NUCLEOTIDE SEQUENCE [LARGE SCALE GENOMIC DNA]</scope>
    <source>
        <strain evidence="3 4">EAF2021</strain>
    </source>
</reference>
<sequence length="530" mass="61669">MSKDHIKIELTTTSINGDVRACGFSPSFVTNVNQNVTFGFQKQIISSAHIFYGLDNKVSDKSYSNTLRNSKDIEGEYSNIDFIVKELDKYIEFKQSYLSKQKKSKHRESCDIKSISNTIFNIFRKISQYNYNQINNNYTLKKDHDEETYFKQNYRKYLKLLNYVNQPLITKHNFKDYNAELMNNKRSLSSLSPGFLVSKSISSEIQSINSVNTTFYVIYDISGSDTTAEILLERELISDNVSQFDDSMLSDHFDFLLYYDKASNSFIYDNAWTNDPFLSQNSYFWKMMKWFLALVIILFSIVMVIVVVAITNFAKKRRICCFKNKNFAQEFYQDDFDTNMRYISQNRRRYRAGVNHNDLEESELETICYSPNLDDTYNTYSNKKNRNNTNGDYQYDSDSYTYEYESSDCEENIDNNLEINNNGNNENSSTETRQVIKRKKKVKRIKLRSSTASISSSPYDLDVGSCATIEEVNFSRMVPINNHDTDNIYNIEDKDDSTPNPYGLPSLSFDLNNAPSDDSETPNHPYPPIC</sequence>
<evidence type="ECO:0000313" key="3">
    <source>
        <dbReference type="EMBL" id="KAK8884283.1"/>
    </source>
</evidence>
<feature type="region of interest" description="Disordered" evidence="1">
    <location>
        <begin position="493"/>
        <end position="530"/>
    </location>
</feature>
<feature type="transmembrane region" description="Helical" evidence="2">
    <location>
        <begin position="290"/>
        <end position="314"/>
    </location>
</feature>
<dbReference type="EMBL" id="JAPFFF010000008">
    <property type="protein sequence ID" value="KAK8884283.1"/>
    <property type="molecule type" value="Genomic_DNA"/>
</dbReference>
<keyword evidence="2" id="KW-0812">Transmembrane</keyword>
<evidence type="ECO:0000313" key="4">
    <source>
        <dbReference type="Proteomes" id="UP001470230"/>
    </source>
</evidence>
<dbReference type="Proteomes" id="UP001470230">
    <property type="component" value="Unassembled WGS sequence"/>
</dbReference>
<gene>
    <name evidence="3" type="ORF">M9Y10_043391</name>
</gene>
<organism evidence="3 4">
    <name type="scientific">Tritrichomonas musculus</name>
    <dbReference type="NCBI Taxonomy" id="1915356"/>
    <lineage>
        <taxon>Eukaryota</taxon>
        <taxon>Metamonada</taxon>
        <taxon>Parabasalia</taxon>
        <taxon>Tritrichomonadida</taxon>
        <taxon>Tritrichomonadidae</taxon>
        <taxon>Tritrichomonas</taxon>
    </lineage>
</organism>
<evidence type="ECO:0000256" key="2">
    <source>
        <dbReference type="SAM" id="Phobius"/>
    </source>
</evidence>
<protein>
    <submittedName>
        <fullName evidence="3">Uncharacterized protein</fullName>
    </submittedName>
</protein>
<name>A0ABR2K0L3_9EUKA</name>
<evidence type="ECO:0000256" key="1">
    <source>
        <dbReference type="SAM" id="MobiDB-lite"/>
    </source>
</evidence>
<proteinExistence type="predicted"/>
<keyword evidence="4" id="KW-1185">Reference proteome</keyword>
<keyword evidence="2" id="KW-1133">Transmembrane helix</keyword>